<dbReference type="Proteomes" id="UP000182146">
    <property type="component" value="Unassembled WGS sequence"/>
</dbReference>
<dbReference type="PROSITE" id="PS51257">
    <property type="entry name" value="PROKAR_LIPOPROTEIN"/>
    <property type="match status" value="1"/>
</dbReference>
<gene>
    <name evidence="1" type="ORF">SAMN05660860_01036</name>
</gene>
<evidence type="ECO:0000313" key="1">
    <source>
        <dbReference type="EMBL" id="SDL69467.1"/>
    </source>
</evidence>
<evidence type="ECO:0008006" key="3">
    <source>
        <dbReference type="Google" id="ProtNLM"/>
    </source>
</evidence>
<dbReference type="EMBL" id="FNGU01000002">
    <property type="protein sequence ID" value="SDL69467.1"/>
    <property type="molecule type" value="Genomic_DNA"/>
</dbReference>
<sequence length="178" mass="20226">MFFAEQRITHDLPINVFFALILCFLLLGCTEKQEPPLESSAVETLGEPLRVCPSRALIIVPPEVHGQWKAVRIAVYDRETGHEEVHTAHIGEEFKFGDAGLSLEVRNFLPHFVMNGLVMTSASNRPENPGTQIAIHDEGEEIYCGWLFSLYPEAHAYEHPRYVFNLVDFFPSEQDDLN</sequence>
<organism evidence="1 2">
    <name type="scientific">Geoalkalibacter ferrihydriticus</name>
    <dbReference type="NCBI Taxonomy" id="392333"/>
    <lineage>
        <taxon>Bacteria</taxon>
        <taxon>Pseudomonadati</taxon>
        <taxon>Thermodesulfobacteriota</taxon>
        <taxon>Desulfuromonadia</taxon>
        <taxon>Desulfuromonadales</taxon>
        <taxon>Geoalkalibacteraceae</taxon>
        <taxon>Geoalkalibacter</taxon>
    </lineage>
</organism>
<name>A0A1G9M681_9BACT</name>
<accession>A0A1G9M681</accession>
<dbReference type="AlphaFoldDB" id="A0A1G9M681"/>
<reference evidence="1 2" key="1">
    <citation type="submission" date="2016-10" db="EMBL/GenBank/DDBJ databases">
        <authorList>
            <person name="de Groot N.N."/>
        </authorList>
    </citation>
    <scope>NUCLEOTIDE SEQUENCE [LARGE SCALE GENOMIC DNA]</scope>
    <source>
        <strain evidence="1 2">DSM 17813</strain>
    </source>
</reference>
<proteinExistence type="predicted"/>
<evidence type="ECO:0000313" key="2">
    <source>
        <dbReference type="Proteomes" id="UP000182146"/>
    </source>
</evidence>
<protein>
    <recommendedName>
        <fullName evidence="3">DUF2155 domain-containing protein</fullName>
    </recommendedName>
</protein>